<dbReference type="EC" id="2.1.1.355" evidence="2"/>
<feature type="region of interest" description="Disordered" evidence="18">
    <location>
        <begin position="458"/>
        <end position="485"/>
    </location>
</feature>
<dbReference type="Proteomes" id="UP001152798">
    <property type="component" value="Chromosome 5"/>
</dbReference>
<feature type="domain" description="Zinc finger PHD-type" evidence="20">
    <location>
        <begin position="1199"/>
        <end position="1245"/>
    </location>
</feature>
<feature type="region of interest" description="Disordered" evidence="18">
    <location>
        <begin position="1589"/>
        <end position="1609"/>
    </location>
</feature>
<dbReference type="Pfam" id="PF05964">
    <property type="entry name" value="FYRN"/>
    <property type="match status" value="1"/>
</dbReference>
<evidence type="ECO:0000256" key="14">
    <source>
        <dbReference type="ARBA" id="ARBA00023125"/>
    </source>
</evidence>
<dbReference type="SMART" id="SM00317">
    <property type="entry name" value="SET"/>
    <property type="match status" value="1"/>
</dbReference>
<dbReference type="GO" id="GO:0098687">
    <property type="term" value="C:chromosomal region"/>
    <property type="evidence" value="ECO:0007669"/>
    <property type="project" value="UniProtKB-ARBA"/>
</dbReference>
<evidence type="ECO:0000256" key="11">
    <source>
        <dbReference type="ARBA" id="ARBA00022853"/>
    </source>
</evidence>
<dbReference type="SMART" id="SM00249">
    <property type="entry name" value="PHD"/>
    <property type="match status" value="4"/>
</dbReference>
<dbReference type="GO" id="GO:0035097">
    <property type="term" value="C:histone methyltransferase complex"/>
    <property type="evidence" value="ECO:0007669"/>
    <property type="project" value="TreeGrafter"/>
</dbReference>
<feature type="domain" description="RING-type" evidence="19">
    <location>
        <begin position="642"/>
        <end position="692"/>
    </location>
</feature>
<evidence type="ECO:0000256" key="12">
    <source>
        <dbReference type="ARBA" id="ARBA00023015"/>
    </source>
</evidence>
<accession>A0A9P0HFX7</accession>
<dbReference type="InterPro" id="IPR019787">
    <property type="entry name" value="Znf_PHD-finger"/>
</dbReference>
<feature type="domain" description="SET" evidence="21">
    <location>
        <begin position="2295"/>
        <end position="2417"/>
    </location>
</feature>
<dbReference type="CDD" id="cd15508">
    <property type="entry name" value="PHD3_KMT2A_like"/>
    <property type="match status" value="1"/>
</dbReference>
<dbReference type="SMART" id="SM00541">
    <property type="entry name" value="FYRN"/>
    <property type="match status" value="1"/>
</dbReference>
<dbReference type="CDD" id="cd15489">
    <property type="entry name" value="PHD_SF"/>
    <property type="match status" value="1"/>
</dbReference>
<keyword evidence="5" id="KW-0808">Transferase</keyword>
<protein>
    <recommendedName>
        <fullName evidence="17">Histone-lysine N-methyltransferase trithorax</fullName>
        <ecNumber evidence="2">2.1.1.355</ecNumber>
    </recommendedName>
</protein>
<keyword evidence="9" id="KW-0863">Zinc-finger</keyword>
<keyword evidence="12" id="KW-0805">Transcription regulation</keyword>
<evidence type="ECO:0000256" key="2">
    <source>
        <dbReference type="ARBA" id="ARBA00012183"/>
    </source>
</evidence>
<feature type="domain" description="Zinc finger PHD-type" evidence="20">
    <location>
        <begin position="641"/>
        <end position="693"/>
    </location>
</feature>
<keyword evidence="3" id="KW-0488">Methylation</keyword>
<organism evidence="22 23">
    <name type="scientific">Nezara viridula</name>
    <name type="common">Southern green stink bug</name>
    <name type="synonym">Cimex viridulus</name>
    <dbReference type="NCBI Taxonomy" id="85310"/>
    <lineage>
        <taxon>Eukaryota</taxon>
        <taxon>Metazoa</taxon>
        <taxon>Ecdysozoa</taxon>
        <taxon>Arthropoda</taxon>
        <taxon>Hexapoda</taxon>
        <taxon>Insecta</taxon>
        <taxon>Pterygota</taxon>
        <taxon>Neoptera</taxon>
        <taxon>Paraneoptera</taxon>
        <taxon>Hemiptera</taxon>
        <taxon>Heteroptera</taxon>
        <taxon>Panheteroptera</taxon>
        <taxon>Pentatomomorpha</taxon>
        <taxon>Pentatomoidea</taxon>
        <taxon>Pentatomidae</taxon>
        <taxon>Pentatominae</taxon>
        <taxon>Nezara</taxon>
    </lineage>
</organism>
<dbReference type="Pfam" id="PF00628">
    <property type="entry name" value="PHD"/>
    <property type="match status" value="1"/>
</dbReference>
<keyword evidence="10" id="KW-0862">Zinc</keyword>
<feature type="region of interest" description="Disordered" evidence="18">
    <location>
        <begin position="2039"/>
        <end position="2067"/>
    </location>
</feature>
<dbReference type="InterPro" id="IPR047219">
    <property type="entry name" value="KMT2A_2B_SET"/>
</dbReference>
<keyword evidence="16" id="KW-0539">Nucleus</keyword>
<dbReference type="GO" id="GO:0008270">
    <property type="term" value="F:zinc ion binding"/>
    <property type="evidence" value="ECO:0007669"/>
    <property type="project" value="UniProtKB-KW"/>
</dbReference>
<dbReference type="InterPro" id="IPR011011">
    <property type="entry name" value="Znf_FYVE_PHD"/>
</dbReference>
<feature type="domain" description="Zinc finger PHD-type" evidence="20">
    <location>
        <begin position="770"/>
        <end position="827"/>
    </location>
</feature>
<dbReference type="GO" id="GO:0032259">
    <property type="term" value="P:methylation"/>
    <property type="evidence" value="ECO:0007669"/>
    <property type="project" value="UniProtKB-KW"/>
</dbReference>
<feature type="domain" description="RING-type" evidence="19">
    <location>
        <begin position="695"/>
        <end position="737"/>
    </location>
</feature>
<dbReference type="Pfam" id="PF05965">
    <property type="entry name" value="FYRC"/>
    <property type="match status" value="1"/>
</dbReference>
<proteinExistence type="predicted"/>
<evidence type="ECO:0000256" key="1">
    <source>
        <dbReference type="ARBA" id="ARBA00004123"/>
    </source>
</evidence>
<feature type="region of interest" description="Disordered" evidence="18">
    <location>
        <begin position="1"/>
        <end position="31"/>
    </location>
</feature>
<evidence type="ECO:0000256" key="18">
    <source>
        <dbReference type="SAM" id="MobiDB-lite"/>
    </source>
</evidence>
<dbReference type="InterPro" id="IPR001965">
    <property type="entry name" value="Znf_PHD"/>
</dbReference>
<evidence type="ECO:0000256" key="6">
    <source>
        <dbReference type="ARBA" id="ARBA00022691"/>
    </source>
</evidence>
<dbReference type="Gene3D" id="2.170.270.10">
    <property type="entry name" value="SET domain"/>
    <property type="match status" value="1"/>
</dbReference>
<feature type="region of interest" description="Disordered" evidence="18">
    <location>
        <begin position="85"/>
        <end position="107"/>
    </location>
</feature>
<dbReference type="InterPro" id="IPR003889">
    <property type="entry name" value="FYrich_C"/>
</dbReference>
<dbReference type="PANTHER" id="PTHR45838:SF4">
    <property type="entry name" value="HISTONE-LYSINE N-METHYLTRANSFERASE TRITHORAX"/>
    <property type="match status" value="1"/>
</dbReference>
<dbReference type="InterPro" id="IPR013083">
    <property type="entry name" value="Znf_RING/FYVE/PHD"/>
</dbReference>
<dbReference type="CDD" id="cd19170">
    <property type="entry name" value="SET_KMT2A_2B"/>
    <property type="match status" value="1"/>
</dbReference>
<evidence type="ECO:0000256" key="10">
    <source>
        <dbReference type="ARBA" id="ARBA00022833"/>
    </source>
</evidence>
<keyword evidence="8" id="KW-0677">Repeat</keyword>
<dbReference type="Gene3D" id="1.20.920.10">
    <property type="entry name" value="Bromodomain-like"/>
    <property type="match status" value="1"/>
</dbReference>
<evidence type="ECO:0000259" key="19">
    <source>
        <dbReference type="SMART" id="SM00184"/>
    </source>
</evidence>
<evidence type="ECO:0000313" key="22">
    <source>
        <dbReference type="EMBL" id="CAH1401057.1"/>
    </source>
</evidence>
<dbReference type="FunFam" id="3.30.40.10:FF:000002">
    <property type="entry name" value="Histone-lysine N-methyltransferase"/>
    <property type="match status" value="1"/>
</dbReference>
<evidence type="ECO:0000259" key="21">
    <source>
        <dbReference type="SMART" id="SM00317"/>
    </source>
</evidence>
<dbReference type="InterPro" id="IPR046341">
    <property type="entry name" value="SET_dom_sf"/>
</dbReference>
<dbReference type="InterPro" id="IPR003888">
    <property type="entry name" value="FYrich_N"/>
</dbReference>
<gene>
    <name evidence="22" type="ORF">NEZAVI_LOCUS10160</name>
</gene>
<dbReference type="GO" id="GO:0003677">
    <property type="term" value="F:DNA binding"/>
    <property type="evidence" value="ECO:0007669"/>
    <property type="project" value="UniProtKB-KW"/>
</dbReference>
<evidence type="ECO:0000256" key="13">
    <source>
        <dbReference type="ARBA" id="ARBA00023117"/>
    </source>
</evidence>
<feature type="compositionally biased region" description="Polar residues" evidence="18">
    <location>
        <begin position="86"/>
        <end position="98"/>
    </location>
</feature>
<keyword evidence="14" id="KW-0238">DNA-binding</keyword>
<keyword evidence="15" id="KW-0804">Transcription</keyword>
<dbReference type="SUPFAM" id="SSF82199">
    <property type="entry name" value="SET domain"/>
    <property type="match status" value="1"/>
</dbReference>
<dbReference type="InterPro" id="IPR001214">
    <property type="entry name" value="SET_dom"/>
</dbReference>
<dbReference type="InterPro" id="IPR036427">
    <property type="entry name" value="Bromodomain-like_sf"/>
</dbReference>
<feature type="domain" description="Zinc finger PHD-type" evidence="20">
    <location>
        <begin position="694"/>
        <end position="738"/>
    </location>
</feature>
<evidence type="ECO:0000256" key="7">
    <source>
        <dbReference type="ARBA" id="ARBA00022723"/>
    </source>
</evidence>
<keyword evidence="13" id="KW-0103">Bromodomain</keyword>
<evidence type="ECO:0000259" key="20">
    <source>
        <dbReference type="SMART" id="SM00249"/>
    </source>
</evidence>
<dbReference type="Gene3D" id="3.30.160.360">
    <property type="match status" value="2"/>
</dbReference>
<sequence length="2433" mass="273861">MVRSHFPGKPSKHFNRRKVSAVNTDENEGTKEAEDVYRRLSVFNMLFSTEDEDNSFHGFSPHEIDGKTNSSPQKVIRGKRKLKKINVSNSPRKSNNGIPSIDKPILEKPETSIENPEVHDLGSEKLVSCDSVRKSDVKKFEVCDKIENKDDFPSNPTLSGKFVLPSRSAHSSRVIKPNKRFLQTDVSMVPCKRSRLSSKHDLDGDKNVDALSNPNIQLDNNGLSTLTMCGKTLKKLTSYSSTNSPVKFILRKPRLKIKSQPLSTMGGPFTSPGANSLSLQNQRLTKVCCGVCGCFRTYRFFKQARKFGIFSCEPCRRFILKIIRLEREKLLKTLVCSSGTGNCPIRQSTLITQPFSNDTADVSSRDEPSRCEACWLNLCLRSFHMPQRLSKRLYSYLPTQITQKSLLSFDKCPVSDWRDGKKTLDVALVDEKLPTTSNEQGRLPRKNKVLRENINIRRGSNTSLRLSSHRGRGHNGRDEDTSRRVKARQKLPLTGPRVKHVCRSASLVLGQPTATFLPAGQQQSSTGSQNGPDVLGTGENQEIRSVENDANDNLFGEKMRKISDEEYALSNNTRADYPPVARMLQDLGRANCELLDGMENHELEKQNARVSIDFWESYDPEEVSQMGFPLIGYNPLKLRALCFLCGSAGHEKMVHCSSCCEPYHMFCVSNILTPSVKPSGDWWRIDWLCPKCTPCEACMKTGGVQLSCSHCHKSYHSVCISTVRANMSDSAWVCPSCLFCKSCNDTSVHVFVGNMPLCKACFKLRKKGNFCPLCQCCYDDNDYNTKMMECAECKCWIHAKCEGISNEKYQILSYLPSTVEFICKLCCKKPPAPWLLAVDAELKAGYLNVIKILSKNRNACAMLKASPKKQRVCTCLNKNTNPIHLQDLMSGSESLQIESSISPERDIKTPDLGLLTPKLTKDDEESLKTVKSDFLNLVTEEKEVQRNCSSDKEMTKKSFLQDTVNNDRTRLLSIAYDRLVQSNDLTMREKLLVKENILAKDKTIIADEKVCTCKILDCPVQTLNLLTIKNKAAADEYRSVLEFHQDMESVINEIGKQDLTDTYNRCLKQIFPWFDSSDSGMNDSVISGVGTPKKSSFTESNKHNNKLNTNQEEYPALKGLLNFEPNYYYIGSNVEDTRHCLFCKGVGEGMPMKEGRLLYCGQNDWVHTNCAMWSSEVFEEIDGSLQNVHSAISRARLIRCYECGKKGASLGCCAKSCPTAYHFTCAHLANCIFLDNKELYCKVHTNLKGNKEIHREEDFHIKRSVYVELDHKKRKDVLRNEVRLYIGSLEVIQIGEILPELSDDSEIIIPCDYKCSRYYWSSKEPWKIVKYSIQTKITNLVQEYTYENDTNYTVDHSLEITPPPSPIDSLRNDTFVNNNFLEKEIKAVISHLLDTVCSKEEDGNLSDQQNTDLLPPEVKDAIFEDLPQDFLDRISVHDIFTKMSFDDILLSDTKVETGEGINLDPASNKLKNSADKAIEKVNTAQSNLYKMVRVVKQRKLEKIKECESFLDRENRNKWKRQSILQVDGAMDLSESDQSNDSCDLNVKEENGVDKPVKCARCHRTYRTRISYDRHLSTCNVDYPSCSESDLSEEEKTQSIPDESSNKLLDDPISSATQTCDSEIQMFNIPVQVKTITNEQKVQTAMLQNSFENTMLCVDGTNYNGLRENSEAIVNLNYSTLNGNGIHNATFTTNEQTLVSASIESVGESVVGLQTPTIIVQQVPSNDNILPTYLPPTYQEPSQQPGGIHYITAINTQEKTQFLTANSVGQGTIIQANGVEQYILNNTQPNVDVYSHQNNMYIANHAPMIVGMETVVSNTVMSSSRFISGSAPGPVLASSYSATTTQVFQAAKPIMDIPQSYLVVNTNPPQLVADNGNQCIQSVIQNGSLTANPSWNSYKIEYQDAVKLNKNITYQSMSHQIVNQKQDMNGLKMISANDQALVLTPIAMKPPRSSLPSQRCENPVSTATIMPISQPVISMNSNNLKPTSLVKVVELPSSSAVYKEKPQQAVAPVVIKKMPPESAQRLTDLKVVTTNNYKGNDTAYKDTSRSTQSNAKMLRKSEPVMENTSAALKKQNKLAEPPPLKDSNKVKIHPTTSKITEKKSVSKSNGCDLNRKRKIVHEEPKISFEITSEDGFSYCTTNINEAWKKVFETVQHARKARNLPPLTQNPFSSPDSMLKKLMGLGSNSMKYLLEQLPGISSCSKYKPVYHRKTLSALEKELSRGGGLNPSGCARTEKYHHSQKTYDMFSWLASRHRRPPKLLASESDGVNGNSRRATSMNLPMAMRFRHLKETSKVSVGVFRSDIHGRGLFCLRDIDAGEMVIEYAGEVIRSALTDKRERYYTEKGIGCYMFRIDDKSVVDATMKGNAARFINHSCEPNCYSRVIDILGKKHILIFALRRILQGEELTYDYKFPLEEEKINCHCLSRKCRKYLN</sequence>
<dbReference type="Pfam" id="PF00856">
    <property type="entry name" value="SET"/>
    <property type="match status" value="1"/>
</dbReference>
<dbReference type="InterPro" id="IPR001841">
    <property type="entry name" value="Znf_RING"/>
</dbReference>
<dbReference type="EMBL" id="OV725081">
    <property type="protein sequence ID" value="CAH1401057.1"/>
    <property type="molecule type" value="Genomic_DNA"/>
</dbReference>
<evidence type="ECO:0000256" key="17">
    <source>
        <dbReference type="ARBA" id="ARBA00071661"/>
    </source>
</evidence>
<dbReference type="SMART" id="SM00542">
    <property type="entry name" value="FYRC"/>
    <property type="match status" value="1"/>
</dbReference>
<dbReference type="Gene3D" id="3.30.40.10">
    <property type="entry name" value="Zinc/RING finger domain, C3HC4 (zinc finger)"/>
    <property type="match status" value="4"/>
</dbReference>
<comment type="subcellular location">
    <subcellularLocation>
        <location evidence="1">Nucleus</location>
    </subcellularLocation>
</comment>
<dbReference type="PANTHER" id="PTHR45838">
    <property type="entry name" value="HISTONE-LYSINE-N-METHYLTRANSFERASE 2 KMT2 FAMILY MEMBER"/>
    <property type="match status" value="1"/>
</dbReference>
<evidence type="ECO:0000313" key="23">
    <source>
        <dbReference type="Proteomes" id="UP001152798"/>
    </source>
</evidence>
<keyword evidence="23" id="KW-1185">Reference proteome</keyword>
<dbReference type="SUPFAM" id="SSF57903">
    <property type="entry name" value="FYVE/PHD zinc finger"/>
    <property type="match status" value="3"/>
</dbReference>
<dbReference type="GO" id="GO:0042800">
    <property type="term" value="F:histone H3K4 methyltransferase activity"/>
    <property type="evidence" value="ECO:0007669"/>
    <property type="project" value="TreeGrafter"/>
</dbReference>
<reference evidence="22" key="1">
    <citation type="submission" date="2022-01" db="EMBL/GenBank/DDBJ databases">
        <authorList>
            <person name="King R."/>
        </authorList>
    </citation>
    <scope>NUCLEOTIDE SEQUENCE</scope>
</reference>
<dbReference type="FunFam" id="2.170.270.10:FF:000004">
    <property type="entry name" value="Histone-lysine N-methyltransferase"/>
    <property type="match status" value="1"/>
</dbReference>
<dbReference type="GO" id="GO:0140949">
    <property type="term" value="F:histone H3K9 trimethyltransferase activity"/>
    <property type="evidence" value="ECO:0007669"/>
    <property type="project" value="UniProtKB-EC"/>
</dbReference>
<name>A0A9P0HFX7_NEZVI</name>
<dbReference type="Pfam" id="PF13771">
    <property type="entry name" value="zf-HC5HC2H"/>
    <property type="match status" value="1"/>
</dbReference>
<dbReference type="SMART" id="SM00184">
    <property type="entry name" value="RING"/>
    <property type="match status" value="3"/>
</dbReference>
<feature type="compositionally biased region" description="Basic residues" evidence="18">
    <location>
        <begin position="10"/>
        <end position="19"/>
    </location>
</feature>
<dbReference type="CDD" id="cd15506">
    <property type="entry name" value="PHD1_KMT2A_like"/>
    <property type="match status" value="1"/>
</dbReference>
<evidence type="ECO:0000256" key="9">
    <source>
        <dbReference type="ARBA" id="ARBA00022771"/>
    </source>
</evidence>
<evidence type="ECO:0000256" key="5">
    <source>
        <dbReference type="ARBA" id="ARBA00022679"/>
    </source>
</evidence>
<feature type="region of interest" description="Disordered" evidence="18">
    <location>
        <begin position="517"/>
        <end position="541"/>
    </location>
</feature>
<feature type="compositionally biased region" description="Low complexity" evidence="18">
    <location>
        <begin position="520"/>
        <end position="531"/>
    </location>
</feature>
<keyword evidence="4" id="KW-0489">Methyltransferase</keyword>
<evidence type="ECO:0000256" key="3">
    <source>
        <dbReference type="ARBA" id="ARBA00022481"/>
    </source>
</evidence>
<feature type="domain" description="RING-type" evidence="19">
    <location>
        <begin position="740"/>
        <end position="774"/>
    </location>
</feature>
<evidence type="ECO:0000256" key="8">
    <source>
        <dbReference type="ARBA" id="ARBA00022737"/>
    </source>
</evidence>
<evidence type="ECO:0000256" key="15">
    <source>
        <dbReference type="ARBA" id="ARBA00023163"/>
    </source>
</evidence>
<evidence type="ECO:0000256" key="4">
    <source>
        <dbReference type="ARBA" id="ARBA00022603"/>
    </source>
</evidence>
<keyword evidence="7" id="KW-0479">Metal-binding</keyword>
<keyword evidence="11" id="KW-0156">Chromatin regulator</keyword>
<evidence type="ECO:0000256" key="16">
    <source>
        <dbReference type="ARBA" id="ARBA00023242"/>
    </source>
</evidence>
<keyword evidence="6" id="KW-0949">S-adenosyl-L-methionine</keyword>
<dbReference type="GO" id="GO:0045893">
    <property type="term" value="P:positive regulation of DNA-templated transcription"/>
    <property type="evidence" value="ECO:0007669"/>
    <property type="project" value="TreeGrafter"/>
</dbReference>
<dbReference type="GO" id="GO:0005700">
    <property type="term" value="C:polytene chromosome"/>
    <property type="evidence" value="ECO:0007669"/>
    <property type="project" value="UniProtKB-ARBA"/>
</dbReference>